<feature type="domain" description="YMGG-like Gly-zipper" evidence="2">
    <location>
        <begin position="73"/>
        <end position="113"/>
    </location>
</feature>
<evidence type="ECO:0000259" key="2">
    <source>
        <dbReference type="Pfam" id="PF13441"/>
    </source>
</evidence>
<organism evidence="3 4">
    <name type="scientific">Geomesophilobacter sediminis</name>
    <dbReference type="NCBI Taxonomy" id="2798584"/>
    <lineage>
        <taxon>Bacteria</taxon>
        <taxon>Pseudomonadati</taxon>
        <taxon>Thermodesulfobacteriota</taxon>
        <taxon>Desulfuromonadia</taxon>
        <taxon>Geobacterales</taxon>
        <taxon>Geobacteraceae</taxon>
        <taxon>Geomesophilobacter</taxon>
    </lineage>
</organism>
<sequence length="160" mass="16006">MNMQIIAVPLLAAVLLAGCASRPTGPSVMVLPAPGKSFDQFNLEDARCRQWAAQQVGISPQEKANRAMARSSAVGTAVGAGVGAVLGAVTGHPGTGAALGAGGGLLVGSASGSEAAESSGNQAQRQFDIAYQQCMYSYGNQIPGVLPANLTPAPPPPPPR</sequence>
<evidence type="ECO:0000313" key="4">
    <source>
        <dbReference type="Proteomes" id="UP000636888"/>
    </source>
</evidence>
<dbReference type="Proteomes" id="UP000636888">
    <property type="component" value="Unassembled WGS sequence"/>
</dbReference>
<reference evidence="3" key="1">
    <citation type="submission" date="2020-12" db="EMBL/GenBank/DDBJ databases">
        <title>Geomonas sp. Red875, isolated from river sediment.</title>
        <authorList>
            <person name="Xu Z."/>
            <person name="Zhang Z."/>
            <person name="Masuda Y."/>
            <person name="Itoh H."/>
            <person name="Senoo K."/>
        </authorList>
    </citation>
    <scope>NUCLEOTIDE SEQUENCE</scope>
    <source>
        <strain evidence="3">Red875</strain>
    </source>
</reference>
<dbReference type="EMBL" id="JAEMHM010000011">
    <property type="protein sequence ID" value="MBJ6725985.1"/>
    <property type="molecule type" value="Genomic_DNA"/>
</dbReference>
<proteinExistence type="predicted"/>
<comment type="caution">
    <text evidence="3">The sequence shown here is derived from an EMBL/GenBank/DDBJ whole genome shotgun (WGS) entry which is preliminary data.</text>
</comment>
<name>A0A8J7JMH7_9BACT</name>
<gene>
    <name evidence="3" type="ORF">JFN93_14805</name>
</gene>
<evidence type="ECO:0000256" key="1">
    <source>
        <dbReference type="SAM" id="SignalP"/>
    </source>
</evidence>
<dbReference type="InterPro" id="IPR027367">
    <property type="entry name" value="Gly-zipper_YMGG"/>
</dbReference>
<dbReference type="AlphaFoldDB" id="A0A8J7JMH7"/>
<protein>
    <submittedName>
        <fullName evidence="3">Glycine zipper family protein</fullName>
    </submittedName>
</protein>
<dbReference type="Pfam" id="PF13441">
    <property type="entry name" value="Gly-zipper_YMGG"/>
    <property type="match status" value="1"/>
</dbReference>
<keyword evidence="1" id="KW-0732">Signal</keyword>
<evidence type="ECO:0000313" key="3">
    <source>
        <dbReference type="EMBL" id="MBJ6725985.1"/>
    </source>
</evidence>
<keyword evidence="4" id="KW-1185">Reference proteome</keyword>
<feature type="signal peptide" evidence="1">
    <location>
        <begin position="1"/>
        <end position="22"/>
    </location>
</feature>
<feature type="chain" id="PRO_5035195312" evidence="1">
    <location>
        <begin position="23"/>
        <end position="160"/>
    </location>
</feature>
<accession>A0A8J7JMH7</accession>
<dbReference type="RefSeq" id="WP_199384873.1">
    <property type="nucleotide sequence ID" value="NZ_JAEMHM010000011.1"/>
</dbReference>